<reference evidence="1 2" key="1">
    <citation type="submission" date="2024-04" db="EMBL/GenBank/DDBJ databases">
        <authorList>
            <person name="Rising A."/>
            <person name="Reimegard J."/>
            <person name="Sonavane S."/>
            <person name="Akerstrom W."/>
            <person name="Nylinder S."/>
            <person name="Hedman E."/>
            <person name="Kallberg Y."/>
        </authorList>
    </citation>
    <scope>NUCLEOTIDE SEQUENCE [LARGE SCALE GENOMIC DNA]</scope>
</reference>
<evidence type="ECO:0000313" key="1">
    <source>
        <dbReference type="EMBL" id="CAL1273869.1"/>
    </source>
</evidence>
<evidence type="ECO:0000313" key="2">
    <source>
        <dbReference type="Proteomes" id="UP001497382"/>
    </source>
</evidence>
<dbReference type="EMBL" id="CAXIEN010000071">
    <property type="protein sequence ID" value="CAL1273869.1"/>
    <property type="molecule type" value="Genomic_DNA"/>
</dbReference>
<accession>A0AAV1ZQ07</accession>
<proteinExistence type="predicted"/>
<name>A0AAV1ZQ07_9ARAC</name>
<keyword evidence="2" id="KW-1185">Reference proteome</keyword>
<sequence length="37" mass="3883">MGIGDSQTSSIGLSVKIVHGSSKFLSGTHILAQKYCM</sequence>
<comment type="caution">
    <text evidence="1">The sequence shown here is derived from an EMBL/GenBank/DDBJ whole genome shotgun (WGS) entry which is preliminary data.</text>
</comment>
<protein>
    <submittedName>
        <fullName evidence="1">Uncharacterized protein</fullName>
    </submittedName>
</protein>
<dbReference type="AlphaFoldDB" id="A0AAV1ZQ07"/>
<gene>
    <name evidence="1" type="ORF">LARSCL_LOCUS7137</name>
</gene>
<organism evidence="1 2">
    <name type="scientific">Larinioides sclopetarius</name>
    <dbReference type="NCBI Taxonomy" id="280406"/>
    <lineage>
        <taxon>Eukaryota</taxon>
        <taxon>Metazoa</taxon>
        <taxon>Ecdysozoa</taxon>
        <taxon>Arthropoda</taxon>
        <taxon>Chelicerata</taxon>
        <taxon>Arachnida</taxon>
        <taxon>Araneae</taxon>
        <taxon>Araneomorphae</taxon>
        <taxon>Entelegynae</taxon>
        <taxon>Araneoidea</taxon>
        <taxon>Araneidae</taxon>
        <taxon>Larinioides</taxon>
    </lineage>
</organism>
<dbReference type="Proteomes" id="UP001497382">
    <property type="component" value="Unassembled WGS sequence"/>
</dbReference>